<protein>
    <submittedName>
        <fullName evidence="2">Uncharacterized protein</fullName>
    </submittedName>
</protein>
<dbReference type="Proteomes" id="UP000503222">
    <property type="component" value="Chromosome"/>
</dbReference>
<dbReference type="AlphaFoldDB" id="A0A6G7YPP4"/>
<dbReference type="KEGG" id="spii:G7077_07235"/>
<sequence>MLLALTAATAAAPAQTPSSARARVQATATIRIVQAVRFRVGADRSMEGAAVRDGSVRDSDGRRQPAKLVELE</sequence>
<evidence type="ECO:0000313" key="3">
    <source>
        <dbReference type="Proteomes" id="UP000503222"/>
    </source>
</evidence>
<name>A0A6G7YPP4_9SPHN</name>
<reference evidence="2 3" key="1">
    <citation type="submission" date="2020-03" db="EMBL/GenBank/DDBJ databases">
        <title>Sphingomonas sp. nov., isolated from fish.</title>
        <authorList>
            <person name="Hyun D.-W."/>
            <person name="Bae J.-W."/>
        </authorList>
    </citation>
    <scope>NUCLEOTIDE SEQUENCE [LARGE SCALE GENOMIC DNA]</scope>
    <source>
        <strain evidence="2 3">HDW15B</strain>
    </source>
</reference>
<keyword evidence="3" id="KW-1185">Reference proteome</keyword>
<dbReference type="EMBL" id="CP049869">
    <property type="protein sequence ID" value="QIK78718.1"/>
    <property type="molecule type" value="Genomic_DNA"/>
</dbReference>
<evidence type="ECO:0000313" key="2">
    <source>
        <dbReference type="EMBL" id="QIK78718.1"/>
    </source>
</evidence>
<accession>A0A6G7YPP4</accession>
<feature type="region of interest" description="Disordered" evidence="1">
    <location>
        <begin position="46"/>
        <end position="72"/>
    </location>
</feature>
<dbReference type="RefSeq" id="WP_166411111.1">
    <property type="nucleotide sequence ID" value="NZ_CP049869.1"/>
</dbReference>
<organism evidence="2 3">
    <name type="scientific">Sphingomonas piscis</name>
    <dbReference type="NCBI Taxonomy" id="2714943"/>
    <lineage>
        <taxon>Bacteria</taxon>
        <taxon>Pseudomonadati</taxon>
        <taxon>Pseudomonadota</taxon>
        <taxon>Alphaproteobacteria</taxon>
        <taxon>Sphingomonadales</taxon>
        <taxon>Sphingomonadaceae</taxon>
        <taxon>Sphingomonas</taxon>
    </lineage>
</organism>
<feature type="compositionally biased region" description="Basic and acidic residues" evidence="1">
    <location>
        <begin position="54"/>
        <end position="72"/>
    </location>
</feature>
<proteinExistence type="predicted"/>
<gene>
    <name evidence="2" type="ORF">G7077_07235</name>
</gene>
<evidence type="ECO:0000256" key="1">
    <source>
        <dbReference type="SAM" id="MobiDB-lite"/>
    </source>
</evidence>